<evidence type="ECO:0000313" key="1">
    <source>
        <dbReference type="EMBL" id="RXT17989.1"/>
    </source>
</evidence>
<protein>
    <recommendedName>
        <fullName evidence="3">DUF1642 domain-containing protein</fullName>
    </recommendedName>
</protein>
<sequence length="124" mass="14081">MSNETKQDVFDDLVEQHQNYITTVIGDYGVNDKAIEGWNERYDAALPDDLPVIPEAVGEWLRNCKRQGLLITRAMSGRGGNINEVMPIEVVHWIAGSQSRHDTFARAWVLEAWQVEETGEVVRL</sequence>
<reference evidence="1 2" key="1">
    <citation type="submission" date="2017-01" db="EMBL/GenBank/DDBJ databases">
        <title>Lactobacillus chiayiensis sp. nov., a lactic acid bacterium isolated from compost.</title>
        <authorList>
            <person name="Huang C.-H."/>
        </authorList>
    </citation>
    <scope>NUCLEOTIDE SEQUENCE [LARGE SCALE GENOMIC DNA]</scope>
    <source>
        <strain evidence="2">chh01</strain>
    </source>
</reference>
<evidence type="ECO:0008006" key="3">
    <source>
        <dbReference type="Google" id="ProtNLM"/>
    </source>
</evidence>
<comment type="caution">
    <text evidence="1">The sequence shown here is derived from an EMBL/GenBank/DDBJ whole genome shotgun (WGS) entry which is preliminary data.</text>
</comment>
<evidence type="ECO:0000313" key="2">
    <source>
        <dbReference type="Proteomes" id="UP000290475"/>
    </source>
</evidence>
<dbReference type="EMBL" id="MSSM01000050">
    <property type="protein sequence ID" value="RXT17989.1"/>
    <property type="molecule type" value="Genomic_DNA"/>
</dbReference>
<organism evidence="1 2">
    <name type="scientific">Lacticaseibacillus chiayiensis</name>
    <dbReference type="NCBI Taxonomy" id="2100821"/>
    <lineage>
        <taxon>Bacteria</taxon>
        <taxon>Bacillati</taxon>
        <taxon>Bacillota</taxon>
        <taxon>Bacilli</taxon>
        <taxon>Lactobacillales</taxon>
        <taxon>Lactobacillaceae</taxon>
        <taxon>Lacticaseibacillus</taxon>
    </lineage>
</organism>
<dbReference type="Proteomes" id="UP000290475">
    <property type="component" value="Unassembled WGS sequence"/>
</dbReference>
<proteinExistence type="predicted"/>
<dbReference type="Pfam" id="PF07852">
    <property type="entry name" value="DUF1642"/>
    <property type="match status" value="1"/>
</dbReference>
<gene>
    <name evidence="1" type="ORF">BVJ53_13835</name>
</gene>
<name>A0A4Q1THV2_9LACO</name>
<dbReference type="AlphaFoldDB" id="A0A4Q1THV2"/>
<dbReference type="InterPro" id="IPR012865">
    <property type="entry name" value="DUF1642"/>
</dbReference>
<accession>A0A4Q1THV2</accession>
<dbReference type="RefSeq" id="WP_129302915.1">
    <property type="nucleotide sequence ID" value="NZ_MSSM01000050.1"/>
</dbReference>